<dbReference type="Gene3D" id="3.40.50.1820">
    <property type="entry name" value="alpha/beta hydrolase"/>
    <property type="match status" value="1"/>
</dbReference>
<dbReference type="Proteomes" id="UP001501425">
    <property type="component" value="Unassembled WGS sequence"/>
</dbReference>
<dbReference type="Pfam" id="PF00561">
    <property type="entry name" value="Abhydrolase_1"/>
    <property type="match status" value="1"/>
</dbReference>
<evidence type="ECO:0000313" key="3">
    <source>
        <dbReference type="EMBL" id="MEZ3168859.1"/>
    </source>
</evidence>
<keyword evidence="2" id="KW-0378">Hydrolase</keyword>
<dbReference type="Proteomes" id="UP001567571">
    <property type="component" value="Unassembled WGS sequence"/>
</dbReference>
<keyword evidence="5" id="KW-1185">Reference proteome</keyword>
<evidence type="ECO:0000313" key="4">
    <source>
        <dbReference type="Proteomes" id="UP001501425"/>
    </source>
</evidence>
<gene>
    <name evidence="3" type="ORF">ABNG02_16220</name>
    <name evidence="2" type="ORF">GCM10008994_20910</name>
</gene>
<dbReference type="InterPro" id="IPR000073">
    <property type="entry name" value="AB_hydrolase_1"/>
</dbReference>
<dbReference type="EMBL" id="JBEDNW010000011">
    <property type="protein sequence ID" value="MEZ3168859.1"/>
    <property type="molecule type" value="Genomic_DNA"/>
</dbReference>
<dbReference type="EMBL" id="BAAADQ010000012">
    <property type="protein sequence ID" value="GAA0545806.1"/>
    <property type="molecule type" value="Genomic_DNA"/>
</dbReference>
<comment type="caution">
    <text evidence="2">The sequence shown here is derived from an EMBL/GenBank/DDBJ whole genome shotgun (WGS) entry which is preliminary data.</text>
</comment>
<evidence type="ECO:0000313" key="2">
    <source>
        <dbReference type="EMBL" id="GAA0545806.1"/>
    </source>
</evidence>
<feature type="domain" description="AB hydrolase-1" evidence="1">
    <location>
        <begin position="32"/>
        <end position="165"/>
    </location>
</feature>
<name>A0AAV3SUB7_9EURY</name>
<reference evidence="2" key="1">
    <citation type="journal article" date="2014" name="Int. J. Syst. Evol. Microbiol.">
        <title>Complete genome sequence of Corynebacterium casei LMG S-19264T (=DSM 44701T), isolated from a smear-ripened cheese.</title>
        <authorList>
            <consortium name="US DOE Joint Genome Institute (JGI-PGF)"/>
            <person name="Walter F."/>
            <person name="Albersmeier A."/>
            <person name="Kalinowski J."/>
            <person name="Ruckert C."/>
        </authorList>
    </citation>
    <scope>NUCLEOTIDE SEQUENCE</scope>
    <source>
        <strain evidence="2">JCM 14265</strain>
    </source>
</reference>
<sequence>MTPEWQEFRDRTTTVTVDGVDVNHFDEGEGDPLVLVHGGGLTSNAALNWGAVIDRFAEHFRVIAPDQPGFGHTDPRGEVDYYPAERAKFLIELIEELGLDDVSLAGGSEGSTLVSHVALRRPDLVNGICLCNGGTIVREFGSPSPHTRVEEPTMETVREDAERLAEEYFTERKYHPFWNELTDGKIEYLYELKKRNWEFNNARDEAIRETAWDYNRTLAYDGKPIARQPENFEVPLLFAWSTKPYFSIGYYDDQEGERDAGSPDATYEFFKQLDDAQMHIWQNSKHHTQTDKAPEFVDVVTSFMKH</sequence>
<dbReference type="PANTHER" id="PTHR43798">
    <property type="entry name" value="MONOACYLGLYCEROL LIPASE"/>
    <property type="match status" value="1"/>
</dbReference>
<accession>A0AAV3SUB7</accession>
<reference evidence="2" key="2">
    <citation type="submission" date="2023-12" db="EMBL/GenBank/DDBJ databases">
        <authorList>
            <person name="Sun Q."/>
            <person name="Inoue M."/>
        </authorList>
    </citation>
    <scope>NUCLEOTIDE SEQUENCE</scope>
    <source>
        <strain evidence="2">JCM 14265</strain>
    </source>
</reference>
<dbReference type="GO" id="GO:0016787">
    <property type="term" value="F:hydrolase activity"/>
    <property type="evidence" value="ECO:0007669"/>
    <property type="project" value="UniProtKB-KW"/>
</dbReference>
<dbReference type="InterPro" id="IPR050266">
    <property type="entry name" value="AB_hydrolase_sf"/>
</dbReference>
<evidence type="ECO:0000313" key="5">
    <source>
        <dbReference type="Proteomes" id="UP001567571"/>
    </source>
</evidence>
<evidence type="ECO:0000259" key="1">
    <source>
        <dbReference type="Pfam" id="PF00561"/>
    </source>
</evidence>
<dbReference type="SUPFAM" id="SSF53474">
    <property type="entry name" value="alpha/beta-Hydrolases"/>
    <property type="match status" value="1"/>
</dbReference>
<organism evidence="2 4">
    <name type="scientific">Halorubrum ejinorense</name>
    <dbReference type="NCBI Taxonomy" id="425309"/>
    <lineage>
        <taxon>Archaea</taxon>
        <taxon>Methanobacteriati</taxon>
        <taxon>Methanobacteriota</taxon>
        <taxon>Stenosarchaea group</taxon>
        <taxon>Halobacteria</taxon>
        <taxon>Halobacteriales</taxon>
        <taxon>Haloferacaceae</taxon>
        <taxon>Halorubrum</taxon>
    </lineage>
</organism>
<dbReference type="PANTHER" id="PTHR43798:SF33">
    <property type="entry name" value="HYDROLASE, PUTATIVE (AFU_ORTHOLOGUE AFUA_2G14860)-RELATED"/>
    <property type="match status" value="1"/>
</dbReference>
<dbReference type="GO" id="GO:0016020">
    <property type="term" value="C:membrane"/>
    <property type="evidence" value="ECO:0007669"/>
    <property type="project" value="TreeGrafter"/>
</dbReference>
<reference evidence="3 5" key="3">
    <citation type="submission" date="2024-06" db="EMBL/GenBank/DDBJ databases">
        <title>Halorubrum miltondacostae sp. nov., a potential PHA producer isolated from an inland solar saltern in Rio Maior, Portugal.</title>
        <authorList>
            <person name="Albuquerque L."/>
            <person name="Viver T."/>
            <person name="Barroso C."/>
            <person name="Claudino R."/>
            <person name="Galvan M."/>
            <person name="Simoes G."/>
            <person name="Lobo Da Cunha A."/>
            <person name="Egas C."/>
        </authorList>
    </citation>
    <scope>NUCLEOTIDE SEQUENCE [LARGE SCALE GENOMIC DNA]</scope>
    <source>
        <strain evidence="3 5">DSM 18646</strain>
    </source>
</reference>
<protein>
    <submittedName>
        <fullName evidence="2">Alpha/beta fold hydrolase</fullName>
    </submittedName>
    <submittedName>
        <fullName evidence="3">Alpha/beta hydrolase</fullName>
    </submittedName>
</protein>
<dbReference type="PRINTS" id="PR00111">
    <property type="entry name" value="ABHYDROLASE"/>
</dbReference>
<dbReference type="RefSeq" id="WP_343778878.1">
    <property type="nucleotide sequence ID" value="NZ_BAAADQ010000012.1"/>
</dbReference>
<dbReference type="AlphaFoldDB" id="A0AAV3SUB7"/>
<dbReference type="InterPro" id="IPR029058">
    <property type="entry name" value="AB_hydrolase_fold"/>
</dbReference>
<proteinExistence type="predicted"/>